<dbReference type="VEuPathDB" id="FungiDB:CCM_09016"/>
<dbReference type="KEGG" id="cmt:CCM_09016"/>
<protein>
    <submittedName>
        <fullName evidence="1">Uncharacterized protein</fullName>
    </submittedName>
</protein>
<keyword evidence="2" id="KW-1185">Reference proteome</keyword>
<name>G3JSX3_CORMM</name>
<sequence length="388" mass="42479">MRGPTSTGTSGVPLTFKVAASSVRFEPCSTAFQLPEGSREALSIHEAYNSLAKAISASRVGSESVRHRLADIAQRLAERHALAVRCNDGPMDLPPVDMASTSAQVGDAEPQAQEFVSADDCDRELRGLWNAFSQSPNVDWADWVVSCTDPDRQWPARADAKTVQAMVHRPRDHRSRRCVNVIVDAAASGIRNSAVSYALLLRGELVRSAEEWRMSGDARAYVTQAYNHAMHYYFIRYQGARQILGVDPVVSDAFAISDMLLAPVLDRGRRVHSSGYVSRLCPTFSPDKEPPQFGECVAWLYELAAILGSEGITDRAIALADQLYRSFACLAHQGYDWVAWGTAYDSRVHGVAEEPTTPQMPPTFVCLECGGGKGDGFVRPAWCSSHLV</sequence>
<accession>G3JSX3</accession>
<dbReference type="EMBL" id="JH126405">
    <property type="protein sequence ID" value="EGX88969.1"/>
    <property type="molecule type" value="Genomic_DNA"/>
</dbReference>
<organism evidence="1 2">
    <name type="scientific">Cordyceps militaris (strain CM01)</name>
    <name type="common">Caterpillar fungus</name>
    <dbReference type="NCBI Taxonomy" id="983644"/>
    <lineage>
        <taxon>Eukaryota</taxon>
        <taxon>Fungi</taxon>
        <taxon>Dikarya</taxon>
        <taxon>Ascomycota</taxon>
        <taxon>Pezizomycotina</taxon>
        <taxon>Sordariomycetes</taxon>
        <taxon>Hypocreomycetidae</taxon>
        <taxon>Hypocreales</taxon>
        <taxon>Cordycipitaceae</taxon>
        <taxon>Cordyceps</taxon>
    </lineage>
</organism>
<dbReference type="RefSeq" id="XP_006674214.1">
    <property type="nucleotide sequence ID" value="XM_006674151.1"/>
</dbReference>
<evidence type="ECO:0000313" key="2">
    <source>
        <dbReference type="Proteomes" id="UP000001610"/>
    </source>
</evidence>
<dbReference type="GeneID" id="18171020"/>
<dbReference type="Proteomes" id="UP000001610">
    <property type="component" value="Unassembled WGS sequence"/>
</dbReference>
<gene>
    <name evidence="1" type="ORF">CCM_09016</name>
</gene>
<proteinExistence type="predicted"/>
<reference evidence="1 2" key="1">
    <citation type="journal article" date="2011" name="Genome Biol.">
        <title>Genome sequence of the insect pathogenic fungus Cordyceps militaris, a valued traditional Chinese medicine.</title>
        <authorList>
            <person name="Zheng P."/>
            <person name="Xia Y."/>
            <person name="Xiao G."/>
            <person name="Xiong C."/>
            <person name="Hu X."/>
            <person name="Zhang S."/>
            <person name="Zheng H."/>
            <person name="Huang Y."/>
            <person name="Zhou Y."/>
            <person name="Wang S."/>
            <person name="Zhao G.P."/>
            <person name="Liu X."/>
            <person name="St Leger R.J."/>
            <person name="Wang C."/>
        </authorList>
    </citation>
    <scope>NUCLEOTIDE SEQUENCE [LARGE SCALE GENOMIC DNA]</scope>
    <source>
        <strain evidence="1 2">CM01</strain>
    </source>
</reference>
<dbReference type="AlphaFoldDB" id="G3JSX3"/>
<dbReference type="InParanoid" id="G3JSX3"/>
<evidence type="ECO:0000313" key="1">
    <source>
        <dbReference type="EMBL" id="EGX88969.1"/>
    </source>
</evidence>
<dbReference type="HOGENOM" id="CLU_711755_0_0_1"/>